<keyword evidence="1" id="KW-0677">Repeat</keyword>
<keyword evidence="5" id="KW-1185">Reference proteome</keyword>
<feature type="region of interest" description="Disordered" evidence="3">
    <location>
        <begin position="263"/>
        <end position="284"/>
    </location>
</feature>
<dbReference type="InterPro" id="IPR036116">
    <property type="entry name" value="FN3_sf"/>
</dbReference>
<organism evidence="5 6">
    <name type="scientific">Branchiostoma floridae</name>
    <name type="common">Florida lancelet</name>
    <name type="synonym">Amphioxus</name>
    <dbReference type="NCBI Taxonomy" id="7739"/>
    <lineage>
        <taxon>Eukaryota</taxon>
        <taxon>Metazoa</taxon>
        <taxon>Chordata</taxon>
        <taxon>Cephalochordata</taxon>
        <taxon>Leptocardii</taxon>
        <taxon>Amphioxiformes</taxon>
        <taxon>Branchiostomatidae</taxon>
        <taxon>Branchiostoma</taxon>
    </lineage>
</organism>
<keyword evidence="2" id="KW-1015">Disulfide bond</keyword>
<evidence type="ECO:0000313" key="6">
    <source>
        <dbReference type="RefSeq" id="XP_035699730.1"/>
    </source>
</evidence>
<feature type="transmembrane region" description="Helical" evidence="4">
    <location>
        <begin position="290"/>
        <end position="312"/>
    </location>
</feature>
<gene>
    <name evidence="6" type="primary">LOC118432299</name>
</gene>
<evidence type="ECO:0000313" key="5">
    <source>
        <dbReference type="Proteomes" id="UP000001554"/>
    </source>
</evidence>
<dbReference type="OMA" id="EACEHEC"/>
<name>A0A9J7MHR4_BRAFL</name>
<evidence type="ECO:0000256" key="1">
    <source>
        <dbReference type="ARBA" id="ARBA00022737"/>
    </source>
</evidence>
<dbReference type="InterPro" id="IPR051622">
    <property type="entry name" value="R-tyr_protein_phosphatases"/>
</dbReference>
<evidence type="ECO:0000256" key="4">
    <source>
        <dbReference type="SAM" id="Phobius"/>
    </source>
</evidence>
<reference evidence="5" key="1">
    <citation type="journal article" date="2020" name="Nat. Ecol. Evol.">
        <title>Deeply conserved synteny resolves early events in vertebrate evolution.</title>
        <authorList>
            <person name="Simakov O."/>
            <person name="Marletaz F."/>
            <person name="Yue J.X."/>
            <person name="O'Connell B."/>
            <person name="Jenkins J."/>
            <person name="Brandt A."/>
            <person name="Calef R."/>
            <person name="Tung C.H."/>
            <person name="Huang T.K."/>
            <person name="Schmutz J."/>
            <person name="Satoh N."/>
            <person name="Yu J.K."/>
            <person name="Putnam N.H."/>
            <person name="Green R.E."/>
            <person name="Rokhsar D.S."/>
        </authorList>
    </citation>
    <scope>NUCLEOTIDE SEQUENCE [LARGE SCALE GENOMIC DNA]</scope>
    <source>
        <strain evidence="5">S238N-H82</strain>
    </source>
</reference>
<dbReference type="PANTHER" id="PTHR24051:SF13">
    <property type="entry name" value="TYROSINE-PROTEIN KINASE RECEPTOR TIE-2-LIKE"/>
    <property type="match status" value="1"/>
</dbReference>
<dbReference type="PANTHER" id="PTHR24051">
    <property type="entry name" value="SUSHI DOMAIN-CONTAINING PROTEIN 1"/>
    <property type="match status" value="1"/>
</dbReference>
<dbReference type="RefSeq" id="XP_035699730.1">
    <property type="nucleotide sequence ID" value="XM_035843837.1"/>
</dbReference>
<accession>A0A9J7MHR4</accession>
<keyword evidence="4" id="KW-1133">Transmembrane helix</keyword>
<keyword evidence="4" id="KW-0472">Membrane</keyword>
<dbReference type="OrthoDB" id="6058203at2759"/>
<dbReference type="SUPFAM" id="SSF49265">
    <property type="entry name" value="Fibronectin type III"/>
    <property type="match status" value="1"/>
</dbReference>
<reference evidence="6" key="2">
    <citation type="submission" date="2025-08" db="UniProtKB">
        <authorList>
            <consortium name="RefSeq"/>
        </authorList>
    </citation>
    <scope>IDENTIFICATION</scope>
    <source>
        <strain evidence="6">S238N-H82</strain>
        <tissue evidence="6">Testes</tissue>
    </source>
</reference>
<dbReference type="Proteomes" id="UP000001554">
    <property type="component" value="Chromosome 15"/>
</dbReference>
<evidence type="ECO:0000256" key="2">
    <source>
        <dbReference type="ARBA" id="ARBA00023157"/>
    </source>
</evidence>
<dbReference type="KEGG" id="bfo:118432299"/>
<protein>
    <submittedName>
        <fullName evidence="6">Uncharacterized protein LOC118432299</fullName>
    </submittedName>
</protein>
<sequence length="315" mass="34234">MTRKHLLNPRSYITNRPNGRGWRNNLYRHVVTTHGNKGHNTWIQGSYQVHIQASYTDGNGQTQNGESNVRSTASTSIRLLKSNKTEILDLLPNSVYTITVTGFTYTGEGNFSHTVNCTVPPGKPSLPGKPRRTQKPKTSSFALQIRPASERNGPVGCYHVIVIKTDKNSTEGLPEPEALQVYKTQGEAEKSDLGYAAYIAMARTSEEVKTSSDVTLGDGSVTSCKGDRTSRDLTVDDVYDEDYVNSPLTPDSFYATSVRAYGPKEDGQPSFSASQYTTPTKTAPPPPDSFLIPIIAAVCGAALLAIILSSPWSAV</sequence>
<evidence type="ECO:0000256" key="3">
    <source>
        <dbReference type="SAM" id="MobiDB-lite"/>
    </source>
</evidence>
<dbReference type="InterPro" id="IPR013783">
    <property type="entry name" value="Ig-like_fold"/>
</dbReference>
<dbReference type="Gene3D" id="2.60.40.10">
    <property type="entry name" value="Immunoglobulins"/>
    <property type="match status" value="1"/>
</dbReference>
<feature type="region of interest" description="Disordered" evidence="3">
    <location>
        <begin position="121"/>
        <end position="141"/>
    </location>
</feature>
<proteinExistence type="predicted"/>
<dbReference type="GeneID" id="118432299"/>
<dbReference type="AlphaFoldDB" id="A0A9J7MHR4"/>
<keyword evidence="4" id="KW-0812">Transmembrane</keyword>